<dbReference type="AlphaFoldDB" id="Q5KFQ0"/>
<feature type="compositionally biased region" description="Basic and acidic residues" evidence="1">
    <location>
        <begin position="58"/>
        <end position="72"/>
    </location>
</feature>
<dbReference type="VEuPathDB" id="FungiDB:CNF00990"/>
<feature type="region of interest" description="Disordered" evidence="1">
    <location>
        <begin position="390"/>
        <end position="429"/>
    </location>
</feature>
<feature type="compositionally biased region" description="Basic residues" evidence="1">
    <location>
        <begin position="394"/>
        <end position="414"/>
    </location>
</feature>
<protein>
    <submittedName>
        <fullName evidence="2">Uncharacterized protein</fullName>
    </submittedName>
</protein>
<dbReference type="Proteomes" id="UP000002149">
    <property type="component" value="Chromosome 6"/>
</dbReference>
<dbReference type="EMBL" id="AE017346">
    <property type="protein sequence ID" value="AAW44233.1"/>
    <property type="molecule type" value="Genomic_DNA"/>
</dbReference>
<dbReference type="GeneID" id="3258182"/>
<keyword evidence="3" id="KW-1185">Reference proteome</keyword>
<dbReference type="HOGENOM" id="CLU_049339_0_0_1"/>
<dbReference type="OrthoDB" id="10431614at2759"/>
<reference evidence="2 3" key="1">
    <citation type="journal article" date="2005" name="Science">
        <title>The genome of the basidiomycetous yeast and human pathogen Cryptococcus neoformans.</title>
        <authorList>
            <person name="Loftus B.J."/>
            <person name="Fung E."/>
            <person name="Roncaglia P."/>
            <person name="Rowley D."/>
            <person name="Amedeo P."/>
            <person name="Bruno D."/>
            <person name="Vamathevan J."/>
            <person name="Miranda M."/>
            <person name="Anderson I.J."/>
            <person name="Fraser J.A."/>
            <person name="Allen J.E."/>
            <person name="Bosdet I.E."/>
            <person name="Brent M.R."/>
            <person name="Chiu R."/>
            <person name="Doering T.L."/>
            <person name="Donlin M.J."/>
            <person name="D'Souza C.A."/>
            <person name="Fox D.S."/>
            <person name="Grinberg V."/>
            <person name="Fu J."/>
            <person name="Fukushima M."/>
            <person name="Haas B.J."/>
            <person name="Huang J.C."/>
            <person name="Janbon G."/>
            <person name="Jones S.J."/>
            <person name="Koo H.L."/>
            <person name="Krzywinski M.I."/>
            <person name="Kwon-Chung J.K."/>
            <person name="Lengeler K.B."/>
            <person name="Maiti R."/>
            <person name="Marra M.A."/>
            <person name="Marra R.E."/>
            <person name="Mathewson C.A."/>
            <person name="Mitchell T.G."/>
            <person name="Pertea M."/>
            <person name="Riggs F.R."/>
            <person name="Salzberg S.L."/>
            <person name="Schein J.E."/>
            <person name="Shvartsbeyn A."/>
            <person name="Shin H."/>
            <person name="Shumway M."/>
            <person name="Specht C.A."/>
            <person name="Suh B.B."/>
            <person name="Tenney A."/>
            <person name="Utterback T.R."/>
            <person name="Wickes B.L."/>
            <person name="Wortman J.R."/>
            <person name="Wye N.H."/>
            <person name="Kronstad J.W."/>
            <person name="Lodge J.K."/>
            <person name="Heitman J."/>
            <person name="Davis R.W."/>
            <person name="Fraser C.M."/>
            <person name="Hyman R.W."/>
        </authorList>
    </citation>
    <scope>NUCLEOTIDE SEQUENCE [LARGE SCALE GENOMIC DNA]</scope>
    <source>
        <strain evidence="3">JEC21 / ATCC MYA-565</strain>
    </source>
</reference>
<dbReference type="PaxDb" id="214684-Q5KFQ0"/>
<gene>
    <name evidence="2" type="ordered locus">CNF00990</name>
</gene>
<name>Q5KFQ0_CRYD1</name>
<feature type="region of interest" description="Disordered" evidence="1">
    <location>
        <begin position="282"/>
        <end position="301"/>
    </location>
</feature>
<feature type="compositionally biased region" description="Basic and acidic residues" evidence="1">
    <location>
        <begin position="282"/>
        <end position="296"/>
    </location>
</feature>
<evidence type="ECO:0000313" key="2">
    <source>
        <dbReference type="EMBL" id="AAW44233.1"/>
    </source>
</evidence>
<feature type="region of interest" description="Disordered" evidence="1">
    <location>
        <begin position="334"/>
        <end position="366"/>
    </location>
</feature>
<dbReference type="InParanoid" id="Q5KFQ0"/>
<proteinExistence type="predicted"/>
<accession>Q5KFQ0</accession>
<evidence type="ECO:0000256" key="1">
    <source>
        <dbReference type="SAM" id="MobiDB-lite"/>
    </source>
</evidence>
<sequence>MPTMASPAKQATPKFAITPIKTAVQPCVSVINPIANLSPRGKGEDEPGPSRLLRYTNKHNDTGGEGDRRLSEADADVGVENTIGGGKEQYKEEKTRRSPVKMLSAHTPLKGPETVLCTIVGIPEIGRANGHELRGLEKGLDRMYASHDRAAAERKKPLTQTPKRRNAQRERTGMRPISSSTFDTVERRTGGDDWDDVFTEIVTPSTTMGHTSTCTSRLFQYSNFDALSECDFSSSLSNALSTSSTSPRNHLVVRKNLSFPFDAFTDEDKVDEEVEVEEVEERVTARIEDQESKGEEESSEMCSKIDDLSARIQAMIIQGLSALHAPLPGIDPDPDVGLARRAAHSHPHAHEQAQVPEDEREEDVSQKWIRNLSEEEDLSWEELNLRLRDNNSSHSRRQRSGRKNKKRDRQHRKPTFTGERGDGGSELQTHVVRCRSGSVLVHGMDVLVL</sequence>
<feature type="region of interest" description="Disordered" evidence="1">
    <location>
        <begin position="37"/>
        <end position="100"/>
    </location>
</feature>
<dbReference type="KEGG" id="cne:CNF00990"/>
<evidence type="ECO:0000313" key="3">
    <source>
        <dbReference type="Proteomes" id="UP000002149"/>
    </source>
</evidence>
<feature type="region of interest" description="Disordered" evidence="1">
    <location>
        <begin position="149"/>
        <end position="173"/>
    </location>
</feature>
<organism evidence="2 3">
    <name type="scientific">Cryptococcus deneoformans (strain JEC21 / ATCC MYA-565)</name>
    <name type="common">Cryptococcus neoformans var. neoformans serotype D</name>
    <dbReference type="NCBI Taxonomy" id="214684"/>
    <lineage>
        <taxon>Eukaryota</taxon>
        <taxon>Fungi</taxon>
        <taxon>Dikarya</taxon>
        <taxon>Basidiomycota</taxon>
        <taxon>Agaricomycotina</taxon>
        <taxon>Tremellomycetes</taxon>
        <taxon>Tremellales</taxon>
        <taxon>Cryptococcaceae</taxon>
        <taxon>Cryptococcus</taxon>
        <taxon>Cryptococcus neoformans species complex</taxon>
    </lineage>
</organism>
<dbReference type="RefSeq" id="XP_571540.1">
    <property type="nucleotide sequence ID" value="XM_571540.2"/>
</dbReference>